<feature type="region of interest" description="Disordered" evidence="1">
    <location>
        <begin position="108"/>
        <end position="152"/>
    </location>
</feature>
<evidence type="ECO:0008006" key="4">
    <source>
        <dbReference type="Google" id="ProtNLM"/>
    </source>
</evidence>
<dbReference type="Proteomes" id="UP000092247">
    <property type="component" value="Unassembled WGS sequence"/>
</dbReference>
<name>A0A1B8GYY1_9GAMM</name>
<dbReference type="Pfam" id="PF05258">
    <property type="entry name" value="DciA"/>
    <property type="match status" value="1"/>
</dbReference>
<dbReference type="EMBL" id="LZEX01000046">
    <property type="protein sequence ID" value="OBU02032.1"/>
    <property type="molecule type" value="Genomic_DNA"/>
</dbReference>
<protein>
    <recommendedName>
        <fullName evidence="4">DUF721 domain-containing protein</fullName>
    </recommendedName>
</protein>
<dbReference type="STRING" id="368603.AYY16_00260"/>
<dbReference type="InterPro" id="IPR007922">
    <property type="entry name" value="DciA-like"/>
</dbReference>
<reference evidence="2 3" key="1">
    <citation type="submission" date="2016-06" db="EMBL/GenBank/DDBJ databases">
        <authorList>
            <person name="Kjaerup R.B."/>
            <person name="Dalgaard T.S."/>
            <person name="Juul-Madsen H.R."/>
        </authorList>
    </citation>
    <scope>NUCLEOTIDE SEQUENCE [LARGE SCALE GENOMIC DNA]</scope>
    <source>
        <strain evidence="2 3">GCSL-Mp3</strain>
    </source>
</reference>
<evidence type="ECO:0000256" key="1">
    <source>
        <dbReference type="SAM" id="MobiDB-lite"/>
    </source>
</evidence>
<accession>A0A1B8GYY1</accession>
<sequence length="175" mass="19362">MRDSQPVSLESLLEKGTQDNNTLKSIQQRAVTLLKLNRTVIALLPAQLQRQCRVANYRKQLLILEVANASWMTRLRYELPALRSALRQQILPSLSSIDIKINPSLMKSESISSSTGEKNSSLQSRNGKREEPGRQLSTESANALKALAQRSPEKLRKTLERLAALAGESAGAADK</sequence>
<dbReference type="AlphaFoldDB" id="A0A1B8GYY1"/>
<feature type="compositionally biased region" description="Polar residues" evidence="1">
    <location>
        <begin position="108"/>
        <end position="125"/>
    </location>
</feature>
<evidence type="ECO:0000313" key="2">
    <source>
        <dbReference type="EMBL" id="OBU02032.1"/>
    </source>
</evidence>
<organism evidence="2 3">
    <name type="scientific">Morganella psychrotolerans</name>
    <dbReference type="NCBI Taxonomy" id="368603"/>
    <lineage>
        <taxon>Bacteria</taxon>
        <taxon>Pseudomonadati</taxon>
        <taxon>Pseudomonadota</taxon>
        <taxon>Gammaproteobacteria</taxon>
        <taxon>Enterobacterales</taxon>
        <taxon>Morganellaceae</taxon>
        <taxon>Morganella</taxon>
    </lineage>
</organism>
<proteinExistence type="predicted"/>
<gene>
    <name evidence="2" type="ORF">AYY17_13500</name>
</gene>
<comment type="caution">
    <text evidence="2">The sequence shown here is derived from an EMBL/GenBank/DDBJ whole genome shotgun (WGS) entry which is preliminary data.</text>
</comment>
<dbReference type="RefSeq" id="WP_067426925.1">
    <property type="nucleotide sequence ID" value="NZ_LZEX01000046.1"/>
</dbReference>
<evidence type="ECO:0000313" key="3">
    <source>
        <dbReference type="Proteomes" id="UP000092247"/>
    </source>
</evidence>